<name>A0A2T9WTQ4_NANST</name>
<evidence type="ECO:0000256" key="2">
    <source>
        <dbReference type="ARBA" id="ARBA00022840"/>
    </source>
</evidence>
<reference evidence="8 9" key="1">
    <citation type="journal article" date="2015" name="Appl. Environ. Microbiol.">
        <title>Nanoarchaeota, Their Sulfolobales Host, and Nanoarchaeota Virus Distribution across Yellowstone National Park Hot Springs.</title>
        <authorList>
            <person name="Munson-McGee J.H."/>
            <person name="Field E.K."/>
            <person name="Bateson M."/>
            <person name="Rooney C."/>
            <person name="Stepanauskas R."/>
            <person name="Young M.J."/>
        </authorList>
    </citation>
    <scope>NUCLEOTIDE SEQUENCE [LARGE SCALE GENOMIC DNA]</scope>
    <source>
        <strain evidence="8">SCGC AB-777_O03</strain>
    </source>
</reference>
<evidence type="ECO:0000256" key="4">
    <source>
        <dbReference type="ARBA" id="ARBA00023125"/>
    </source>
</evidence>
<accession>A0A2T9WTQ4</accession>
<dbReference type="NCBIfam" id="NF003218">
    <property type="entry name" value="PRK04184.1"/>
    <property type="match status" value="1"/>
</dbReference>
<proteinExistence type="inferred from homology"/>
<dbReference type="Pfam" id="PF13589">
    <property type="entry name" value="HATPase_c_3"/>
    <property type="match status" value="1"/>
</dbReference>
<dbReference type="GO" id="GO:0006265">
    <property type="term" value="P:DNA topological change"/>
    <property type="evidence" value="ECO:0007669"/>
    <property type="project" value="UniProtKB-UniRule"/>
</dbReference>
<dbReference type="InterPro" id="IPR010979">
    <property type="entry name" value="Ribosomal_uS13-like_H2TH"/>
</dbReference>
<dbReference type="PANTHER" id="PTHR48444:SF1">
    <property type="entry name" value="DNA TOPOISOMERASE 6 SUBUNIT B"/>
    <property type="match status" value="1"/>
</dbReference>
<gene>
    <name evidence="6" type="primary">top6B</name>
    <name evidence="8" type="ORF">DDW05_01710</name>
</gene>
<comment type="catalytic activity">
    <reaction evidence="6">
        <text>ATP-dependent breakage, passage and rejoining of double-stranded DNA.</text>
        <dbReference type="EC" id="5.6.2.2"/>
    </reaction>
</comment>
<feature type="binding site" evidence="6">
    <location>
        <begin position="106"/>
        <end position="107"/>
    </location>
    <ligand>
        <name>ATP</name>
        <dbReference type="ChEBI" id="CHEBI:30616"/>
    </ligand>
</feature>
<evidence type="ECO:0000256" key="5">
    <source>
        <dbReference type="ARBA" id="ARBA00023235"/>
    </source>
</evidence>
<evidence type="ECO:0000256" key="6">
    <source>
        <dbReference type="HAMAP-Rule" id="MF_00322"/>
    </source>
</evidence>
<dbReference type="Pfam" id="PF09239">
    <property type="entry name" value="Topo-VIb_trans"/>
    <property type="match status" value="1"/>
</dbReference>
<keyword evidence="1 6" id="KW-0547">Nucleotide-binding</keyword>
<dbReference type="InterPro" id="IPR020568">
    <property type="entry name" value="Ribosomal_Su5_D2-typ_SF"/>
</dbReference>
<dbReference type="EC" id="5.6.2.2" evidence="6"/>
<feature type="binding site" evidence="6">
    <location>
        <begin position="116"/>
        <end position="123"/>
    </location>
    <ligand>
        <name>ATP</name>
        <dbReference type="ChEBI" id="CHEBI:30616"/>
    </ligand>
</feature>
<dbReference type="PANTHER" id="PTHR48444">
    <property type="entry name" value="DNA TOPOISOMERASE 6 SUBUNIT B"/>
    <property type="match status" value="1"/>
</dbReference>
<evidence type="ECO:0000313" key="8">
    <source>
        <dbReference type="EMBL" id="PVU71220.1"/>
    </source>
</evidence>
<feature type="domain" description="DNA topoisomerase VI subunit B transducer" evidence="7">
    <location>
        <begin position="317"/>
        <end position="469"/>
    </location>
</feature>
<dbReference type="EMBL" id="QEFH01000010">
    <property type="protein sequence ID" value="PVU71220.1"/>
    <property type="molecule type" value="Genomic_DNA"/>
</dbReference>
<evidence type="ECO:0000259" key="7">
    <source>
        <dbReference type="Pfam" id="PF09239"/>
    </source>
</evidence>
<dbReference type="InterPro" id="IPR036890">
    <property type="entry name" value="HATPase_C_sf"/>
</dbReference>
<dbReference type="GO" id="GO:0003918">
    <property type="term" value="F:DNA topoisomerase type II (double strand cut, ATP-hydrolyzing) activity"/>
    <property type="evidence" value="ECO:0007669"/>
    <property type="project" value="UniProtKB-UniRule"/>
</dbReference>
<comment type="caution">
    <text evidence="8">The sequence shown here is derived from an EMBL/GenBank/DDBJ whole genome shotgun (WGS) entry which is preliminary data.</text>
</comment>
<dbReference type="HAMAP" id="MF_00322">
    <property type="entry name" value="Top6B"/>
    <property type="match status" value="1"/>
</dbReference>
<keyword evidence="5 6" id="KW-0413">Isomerase</keyword>
<organism evidence="8 9">
    <name type="scientific">Nanobsidianus stetteri</name>
    <dbReference type="NCBI Taxonomy" id="1294122"/>
    <lineage>
        <taxon>Archaea</taxon>
        <taxon>Nanobdellota</taxon>
        <taxon>Candidatus Nanoarchaeia</taxon>
        <taxon>Nanoarchaeales</taxon>
        <taxon>Nanopusillaceae</taxon>
        <taxon>Candidatus Nanobsidianus</taxon>
    </lineage>
</organism>
<dbReference type="SUPFAM" id="SSF55874">
    <property type="entry name" value="ATPase domain of HSP90 chaperone/DNA topoisomerase II/histidine kinase"/>
    <property type="match status" value="1"/>
</dbReference>
<keyword evidence="3 6" id="KW-0799">Topoisomerase</keyword>
<dbReference type="Proteomes" id="UP000245908">
    <property type="component" value="Unassembled WGS sequence"/>
</dbReference>
<feature type="binding site" evidence="6">
    <location>
        <position position="85"/>
    </location>
    <ligand>
        <name>ATP</name>
        <dbReference type="ChEBI" id="CHEBI:30616"/>
    </ligand>
</feature>
<sequence>MKEKIKQNIQEAELYKKFKRISVAEFFERNRHLLGFDSPRKALLIAVKEYVDNSLDACEEYKILPDIKVEIDKLENDVYKITVEDNGPGIPYENVPEIFGSFLFGSKFHRFISTRGKQGIGASAVTLYSQLTTKEPVEIITKMKDKEKGIKYKIKIDVKTNSPIILEKEEVEMKKESGTIVKAKIIGQYIKGKQSVDEYIRLTALINPHANITYKNPDGEKFVYKRIINDIPELKEVKPHPYGIELGYFDRLIRETKEKTLLNFLTRTFSSVGQNTAIEILKKAKLDPDMDPKNLNDDQIIKLYNALQNAKLRAIPSKYIVTLGRDIILKSMENILKPEYMAATKRKPALYRGIPFIVEVGIAYGGEITEFQYYRFANRVPLLYKPGEDAITHALKEINWKHYGFEVEGEFPKDPMAILVHVASVWLPFTSESKEAIAPYDEIVREIELGIKNALRELSIYIKKKKALETIGDKYKNLYGYGLEVIDSLSSILDIEKEKVEGRVKERIKKELVNDIYEILKSVREVKNLLKEGKDDRAVTLIKNMLKDTVKINLLSEKELEDMIVEVINDVKKNKLSLLS</sequence>
<feature type="binding site" evidence="6">
    <location>
        <position position="53"/>
    </location>
    <ligand>
        <name>ATP</name>
        <dbReference type="ChEBI" id="CHEBI:30616"/>
    </ligand>
</feature>
<evidence type="ECO:0000256" key="1">
    <source>
        <dbReference type="ARBA" id="ARBA00022741"/>
    </source>
</evidence>
<dbReference type="SUPFAM" id="SSF46946">
    <property type="entry name" value="S13-like H2TH domain"/>
    <property type="match status" value="1"/>
</dbReference>
<dbReference type="CDD" id="cd00823">
    <property type="entry name" value="TopoIIB_Trans"/>
    <property type="match status" value="1"/>
</dbReference>
<dbReference type="GO" id="GO:0006260">
    <property type="term" value="P:DNA replication"/>
    <property type="evidence" value="ECO:0007669"/>
    <property type="project" value="UniProtKB-UniRule"/>
</dbReference>
<comment type="subunit">
    <text evidence="6">Homodimer. Heterotetramer of two Top6A and two Top6B chains.</text>
</comment>
<dbReference type="GO" id="GO:0005524">
    <property type="term" value="F:ATP binding"/>
    <property type="evidence" value="ECO:0007669"/>
    <property type="project" value="UniProtKB-UniRule"/>
</dbReference>
<feature type="binding site" evidence="6">
    <location>
        <position position="434"/>
    </location>
    <ligand>
        <name>ATP</name>
        <dbReference type="ChEBI" id="CHEBI:30616"/>
    </ligand>
</feature>
<dbReference type="GO" id="GO:0003677">
    <property type="term" value="F:DNA binding"/>
    <property type="evidence" value="ECO:0007669"/>
    <property type="project" value="UniProtKB-UniRule"/>
</dbReference>
<evidence type="ECO:0000256" key="3">
    <source>
        <dbReference type="ARBA" id="ARBA00023029"/>
    </source>
</evidence>
<dbReference type="InterPro" id="IPR014721">
    <property type="entry name" value="Ribsml_uS5_D2-typ_fold_subgr"/>
</dbReference>
<comment type="function">
    <text evidence="6">Relaxes both positive and negative superturns and exhibits a strong decatenase activity.</text>
</comment>
<dbReference type="NCBIfam" id="TIGR01052">
    <property type="entry name" value="top6b"/>
    <property type="match status" value="1"/>
</dbReference>
<keyword evidence="2 6" id="KW-0067">ATP-binding</keyword>
<dbReference type="Gene3D" id="3.30.565.10">
    <property type="entry name" value="Histidine kinase-like ATPase, C-terminal domain"/>
    <property type="match status" value="1"/>
</dbReference>
<protein>
    <recommendedName>
        <fullName evidence="6">Type 2 DNA topoisomerase 6 subunit B</fullName>
        <ecNumber evidence="6">5.6.2.2</ecNumber>
    </recommendedName>
    <alternativeName>
        <fullName evidence="6">Type II DNA topoisomerase VI subunit B</fullName>
        <shortName evidence="6">TopoVI-B</shortName>
    </alternativeName>
</protein>
<evidence type="ECO:0000313" key="9">
    <source>
        <dbReference type="Proteomes" id="UP000245908"/>
    </source>
</evidence>
<dbReference type="InterPro" id="IPR015320">
    <property type="entry name" value="TopoVI_B_transducer"/>
</dbReference>
<dbReference type="InterPro" id="IPR005734">
    <property type="entry name" value="TopoVI_B"/>
</dbReference>
<dbReference type="Gene3D" id="3.30.230.10">
    <property type="match status" value="1"/>
</dbReference>
<keyword evidence="4 6" id="KW-0238">DNA-binding</keyword>
<comment type="similarity">
    <text evidence="6">Belongs to the TOP6B family.</text>
</comment>
<dbReference type="PIRSF" id="PIRSF006553">
    <property type="entry name" value="TopoVI_B"/>
    <property type="match status" value="1"/>
</dbReference>
<dbReference type="Gene3D" id="1.10.8.50">
    <property type="match status" value="1"/>
</dbReference>
<dbReference type="AlphaFoldDB" id="A0A2T9WTQ4"/>
<dbReference type="SUPFAM" id="SSF54211">
    <property type="entry name" value="Ribosomal protein S5 domain 2-like"/>
    <property type="match status" value="1"/>
</dbReference>